<dbReference type="RefSeq" id="WP_010929796.1">
    <property type="nucleotide sequence ID" value="NC_018518.1"/>
</dbReference>
<name>A0A0T7CT99_BORP1</name>
<keyword evidence="2" id="KW-1185">Reference proteome</keyword>
<reference evidence="1 2" key="1">
    <citation type="journal article" date="2012" name="BMC Genomics">
        <title>Comparative genomics of the classical Bordetella subspecies: the evolution and exchange of virulence-associated diversity amongst closely related pathogens.</title>
        <authorList>
            <person name="Park J."/>
            <person name="Zhang Y."/>
            <person name="Buboltz A.M."/>
            <person name="Zhang X."/>
            <person name="Schuster S.C."/>
            <person name="Ahuja U."/>
            <person name="Liu M."/>
            <person name="Miller J.F."/>
            <person name="Sebaihia M."/>
            <person name="Bentley S.D."/>
            <person name="Parkhill J."/>
            <person name="Harvill E.T."/>
        </authorList>
    </citation>
    <scope>NUCLEOTIDE SEQUENCE [LARGE SCALE GENOMIC DNA]</scope>
    <source>
        <strain evidence="2">ATCC 9797 / DSM 5571 / CCUG 30873 / LMG 14455 / NCTC 10739 / 18323</strain>
    </source>
</reference>
<gene>
    <name evidence="1" type="ordered locus">BN118_3442</name>
</gene>
<proteinExistence type="predicted"/>
<evidence type="ECO:0000313" key="2">
    <source>
        <dbReference type="Proteomes" id="UP000005250"/>
    </source>
</evidence>
<sequence length="146" mass="16318">MKRLKKALARVANACLGILPPATTAERPNKAHNRHQPGTHAAILSPWRVYRIYARPGHLLLRNDQGRIYDLGIMKGVEPHLTYRLFTRGLKGQGFASRTLLLDDIARRIEDGEISDELLTLSECTAEPGADLDRGTHTDVSMRLAR</sequence>
<dbReference type="eggNOG" id="ENOG50301XV">
    <property type="taxonomic scope" value="Bacteria"/>
</dbReference>
<organism evidence="1 2">
    <name type="scientific">Bordetella pertussis (strain ATCC 9797 / DSM 5571 / CCUG 30873 / LMG 14455 / NCTC 10739 / 18323)</name>
    <dbReference type="NCBI Taxonomy" id="568706"/>
    <lineage>
        <taxon>Bacteria</taxon>
        <taxon>Pseudomonadati</taxon>
        <taxon>Pseudomonadota</taxon>
        <taxon>Betaproteobacteria</taxon>
        <taxon>Burkholderiales</taxon>
        <taxon>Alcaligenaceae</taxon>
        <taxon>Bordetella</taxon>
    </lineage>
</organism>
<protein>
    <submittedName>
        <fullName evidence="1">Exported protein</fullName>
    </submittedName>
</protein>
<dbReference type="Proteomes" id="UP000005250">
    <property type="component" value="Chromosome"/>
</dbReference>
<dbReference type="EMBL" id="HE965805">
    <property type="protein sequence ID" value="CCJ64867.1"/>
    <property type="molecule type" value="Genomic_DNA"/>
</dbReference>
<accession>A0A0T7CT99</accession>
<dbReference type="KEGG" id="bper:BN118_3442"/>
<dbReference type="AlphaFoldDB" id="A0A0T7CT99"/>
<dbReference type="GeneID" id="69600390"/>
<dbReference type="HOGENOM" id="CLU_147153_0_0_4"/>
<evidence type="ECO:0000313" key="1">
    <source>
        <dbReference type="EMBL" id="CCJ64867.1"/>
    </source>
</evidence>